<dbReference type="EMBL" id="RBDY01000003">
    <property type="protein sequence ID" value="RKN26023.1"/>
    <property type="molecule type" value="Genomic_DNA"/>
</dbReference>
<dbReference type="AlphaFoldDB" id="A0A3A9WVT9"/>
<feature type="compositionally biased region" description="Basic and acidic residues" evidence="1">
    <location>
        <begin position="434"/>
        <end position="449"/>
    </location>
</feature>
<evidence type="ECO:0000259" key="2">
    <source>
        <dbReference type="Pfam" id="PF20014"/>
    </source>
</evidence>
<accession>A0A3A9WVT9</accession>
<evidence type="ECO:0000256" key="1">
    <source>
        <dbReference type="SAM" id="MobiDB-lite"/>
    </source>
</evidence>
<evidence type="ECO:0000313" key="3">
    <source>
        <dbReference type="EMBL" id="RKN11926.1"/>
    </source>
</evidence>
<gene>
    <name evidence="4" type="ORF">D7318_07335</name>
    <name evidence="3" type="ORF">D7319_03145</name>
</gene>
<reference evidence="5 6" key="1">
    <citation type="submission" date="2018-09" db="EMBL/GenBank/DDBJ databases">
        <title>Streptomyces sp. nov. DS1-2, an endophytic actinomycete isolated from roots of Dendrobium scabrilingue.</title>
        <authorList>
            <person name="Kuncharoen N."/>
            <person name="Kudo T."/>
            <person name="Ohkuma M."/>
            <person name="Yuki M."/>
            <person name="Tanasupawat S."/>
        </authorList>
    </citation>
    <scope>NUCLEOTIDE SEQUENCE [LARGE SCALE GENOMIC DNA]</scope>
    <source>
        <strain evidence="3 6">AZ1-7</strain>
        <strain evidence="4 5">DS1-2</strain>
    </source>
</reference>
<dbReference type="Proteomes" id="UP000268652">
    <property type="component" value="Unassembled WGS sequence"/>
</dbReference>
<dbReference type="RefSeq" id="WP_120696033.1">
    <property type="nucleotide sequence ID" value="NZ_RBDX01000002.1"/>
</dbReference>
<dbReference type="Pfam" id="PF20014">
    <property type="entry name" value="GAP1-M"/>
    <property type="match status" value="1"/>
</dbReference>
<feature type="domain" description="GTPase-associated protein 1 middle" evidence="2">
    <location>
        <begin position="124"/>
        <end position="228"/>
    </location>
</feature>
<keyword evidence="5" id="KW-1185">Reference proteome</keyword>
<sequence>MSGPRNAVRLRFSLADDPDTGRAVATAVDVPGEGAAFDGATFDGVVFEPPERLARLVAAAAPAPGRGSLGHARLPDGGGAVLCHVPEGGGTAEVLFVPDGAAGAPVPHPVDLWRPPGWADDERLARFAGERADRVVPFLSDVRRLFVAFDGRPLVVAEEEQETVALWIALACRFLHRSGEPANAGALTFTTRAPRPHDAPQQIVGIGPDSPFDRADPALLGTRYRVHDGLGGEGSPPEPDPWVEQVVRSWLRPADERLRLAAERLRGRPHELRGVGLFRMLAGRLPTGGPGDAASLALLYELVWGRDAPDVAGALELIRSCPPGLLAEARLHPRLAGALVGTGEITDEHCALARELLRWERTLPLAPRVRATAQLLVAGQDIAAGGQAAEAAERFLRTELNTPHSRVPQGPLAWARRRLRRSETGARLPPPLPDPRRARRGEWEERPGA</sequence>
<dbReference type="Proteomes" id="UP000275024">
    <property type="component" value="Unassembled WGS sequence"/>
</dbReference>
<dbReference type="InterPro" id="IPR045401">
    <property type="entry name" value="GAP1-M"/>
</dbReference>
<organism evidence="3 6">
    <name type="scientific">Streptomyces radicis</name>
    <dbReference type="NCBI Taxonomy" id="1750517"/>
    <lineage>
        <taxon>Bacteria</taxon>
        <taxon>Bacillati</taxon>
        <taxon>Actinomycetota</taxon>
        <taxon>Actinomycetes</taxon>
        <taxon>Kitasatosporales</taxon>
        <taxon>Streptomycetaceae</taxon>
        <taxon>Streptomyces</taxon>
    </lineage>
</organism>
<name>A0A3A9WVT9_9ACTN</name>
<evidence type="ECO:0000313" key="5">
    <source>
        <dbReference type="Proteomes" id="UP000268652"/>
    </source>
</evidence>
<dbReference type="EMBL" id="RBDX01000002">
    <property type="protein sequence ID" value="RKN11926.1"/>
    <property type="molecule type" value="Genomic_DNA"/>
</dbReference>
<feature type="region of interest" description="Disordered" evidence="1">
    <location>
        <begin position="402"/>
        <end position="449"/>
    </location>
</feature>
<evidence type="ECO:0000313" key="6">
    <source>
        <dbReference type="Proteomes" id="UP000275024"/>
    </source>
</evidence>
<protein>
    <recommendedName>
        <fullName evidence="2">GTPase-associated protein 1 middle domain-containing protein</fullName>
    </recommendedName>
</protein>
<proteinExistence type="predicted"/>
<dbReference type="OrthoDB" id="167038at2"/>
<evidence type="ECO:0000313" key="4">
    <source>
        <dbReference type="EMBL" id="RKN26023.1"/>
    </source>
</evidence>
<comment type="caution">
    <text evidence="3">The sequence shown here is derived from an EMBL/GenBank/DDBJ whole genome shotgun (WGS) entry which is preliminary data.</text>
</comment>